<dbReference type="InterPro" id="IPR050490">
    <property type="entry name" value="Bact_solute-bd_prot1"/>
</dbReference>
<dbReference type="Gene3D" id="3.40.190.10">
    <property type="entry name" value="Periplasmic binding protein-like II"/>
    <property type="match status" value="1"/>
</dbReference>
<feature type="chain" id="PRO_5026927230" evidence="1">
    <location>
        <begin position="27"/>
        <end position="496"/>
    </location>
</feature>
<dbReference type="PANTHER" id="PTHR43649">
    <property type="entry name" value="ARABINOSE-BINDING PROTEIN-RELATED"/>
    <property type="match status" value="1"/>
</dbReference>
<keyword evidence="3" id="KW-1185">Reference proteome</keyword>
<feature type="signal peptide" evidence="1">
    <location>
        <begin position="1"/>
        <end position="26"/>
    </location>
</feature>
<keyword evidence="1" id="KW-0732">Signal</keyword>
<dbReference type="PROSITE" id="PS51257">
    <property type="entry name" value="PROKAR_LIPOPROTEIN"/>
    <property type="match status" value="1"/>
</dbReference>
<dbReference type="InterPro" id="IPR006059">
    <property type="entry name" value="SBP"/>
</dbReference>
<dbReference type="EMBL" id="CP048000">
    <property type="protein sequence ID" value="QHQ59779.1"/>
    <property type="molecule type" value="Genomic_DNA"/>
</dbReference>
<sequence>MMLRKLVTMLLLVTILGGMLTGCAPKADDTDAKPIGVAENTGAETKEDGVKADEATVEKTENETQAGGTVRIMMNVTGGKDEAEMQLFQKALSDATGLDVQIEKPASDYTTILMQKLNGGEKYDLIYIGASDYMNLINQDALLDITERVQASEILSNNIDEKEWADITVDGKVYAGFNKKEVHRVVALNNVMLKNAGIDYKTINPTLDGYYDIFKKLKENSTDKEFYPLNAVMSDAWDLQPWMAAAGLKSGVVIDTDGKKYAPFSTDEAAPVWEWFMKLYEDKLLDPGAFVDKSNDMRSKMSAASMKTAVTVDWAAWVGLHNANALAGNITSEAYEIVSLPGVQTPDGSYMLGKGGASLFGVPANASNVDGAIKILEYFATQEGGELLSVGIKDNDYTVEGDKYVLTETGKAHACDHGAPFPIMKDFKHPVGYNPGVEEAISYGKYATIDLTIPNEGDYKATVGKWGIQMIKGEVPVLEGLENMRNELVSLGVTDK</sequence>
<accession>A0A6P1TI53</accession>
<dbReference type="KEGG" id="anr:Ana3638_02315"/>
<dbReference type="SUPFAM" id="SSF53850">
    <property type="entry name" value="Periplasmic binding protein-like II"/>
    <property type="match status" value="1"/>
</dbReference>
<dbReference type="AlphaFoldDB" id="A0A6P1TI53"/>
<dbReference type="PANTHER" id="PTHR43649:SF12">
    <property type="entry name" value="DIACETYLCHITOBIOSE BINDING PROTEIN DASA"/>
    <property type="match status" value="1"/>
</dbReference>
<evidence type="ECO:0000313" key="3">
    <source>
        <dbReference type="Proteomes" id="UP000464314"/>
    </source>
</evidence>
<protein>
    <submittedName>
        <fullName evidence="2">ABC transporter substrate-binding protein</fullName>
    </submittedName>
</protein>
<dbReference type="Pfam" id="PF01547">
    <property type="entry name" value="SBP_bac_1"/>
    <property type="match status" value="1"/>
</dbReference>
<reference evidence="2 3" key="1">
    <citation type="submission" date="2020-01" db="EMBL/GenBank/DDBJ databases">
        <title>Genome analysis of Anaerocolumna sp. CBA3638.</title>
        <authorList>
            <person name="Kim J."/>
            <person name="Roh S.W."/>
        </authorList>
    </citation>
    <scope>NUCLEOTIDE SEQUENCE [LARGE SCALE GENOMIC DNA]</scope>
    <source>
        <strain evidence="2 3">CBA3638</strain>
    </source>
</reference>
<name>A0A6P1TI53_9FIRM</name>
<dbReference type="Proteomes" id="UP000464314">
    <property type="component" value="Chromosome"/>
</dbReference>
<evidence type="ECO:0000313" key="2">
    <source>
        <dbReference type="EMBL" id="QHQ59779.1"/>
    </source>
</evidence>
<dbReference type="RefSeq" id="WP_161836615.1">
    <property type="nucleotide sequence ID" value="NZ_CP048000.1"/>
</dbReference>
<organism evidence="2 3">
    <name type="scientific">Anaerocolumna sedimenticola</name>
    <dbReference type="NCBI Taxonomy" id="2696063"/>
    <lineage>
        <taxon>Bacteria</taxon>
        <taxon>Bacillati</taxon>
        <taxon>Bacillota</taxon>
        <taxon>Clostridia</taxon>
        <taxon>Lachnospirales</taxon>
        <taxon>Lachnospiraceae</taxon>
        <taxon>Anaerocolumna</taxon>
    </lineage>
</organism>
<proteinExistence type="predicted"/>
<evidence type="ECO:0000256" key="1">
    <source>
        <dbReference type="SAM" id="SignalP"/>
    </source>
</evidence>
<gene>
    <name evidence="2" type="ORF">Ana3638_02315</name>
</gene>